<dbReference type="PANTHER" id="PTHR21261:SF2">
    <property type="entry name" value="GH04238P-RELATED"/>
    <property type="match status" value="1"/>
</dbReference>
<reference evidence="2" key="1">
    <citation type="submission" date="2020-05" db="UniProtKB">
        <authorList>
            <consortium name="EnsemblMetazoa"/>
        </authorList>
    </citation>
    <scope>IDENTIFICATION</scope>
    <source>
        <strain evidence="2">Jacobina</strain>
    </source>
</reference>
<organism evidence="2 3">
    <name type="scientific">Lutzomyia longipalpis</name>
    <name type="common">Sand fly</name>
    <dbReference type="NCBI Taxonomy" id="7200"/>
    <lineage>
        <taxon>Eukaryota</taxon>
        <taxon>Metazoa</taxon>
        <taxon>Ecdysozoa</taxon>
        <taxon>Arthropoda</taxon>
        <taxon>Hexapoda</taxon>
        <taxon>Insecta</taxon>
        <taxon>Pterygota</taxon>
        <taxon>Neoptera</taxon>
        <taxon>Endopterygota</taxon>
        <taxon>Diptera</taxon>
        <taxon>Nematocera</taxon>
        <taxon>Psychodoidea</taxon>
        <taxon>Psychodidae</taxon>
        <taxon>Lutzomyia</taxon>
        <taxon>Lutzomyia</taxon>
    </lineage>
</organism>
<feature type="domain" description="Ig-like" evidence="1">
    <location>
        <begin position="20"/>
        <end position="126"/>
    </location>
</feature>
<dbReference type="PROSITE" id="PS50835">
    <property type="entry name" value="IG_LIKE"/>
    <property type="match status" value="1"/>
</dbReference>
<dbReference type="Proteomes" id="UP000092461">
    <property type="component" value="Unassembled WGS sequence"/>
</dbReference>
<evidence type="ECO:0000313" key="3">
    <source>
        <dbReference type="Proteomes" id="UP000092461"/>
    </source>
</evidence>
<protein>
    <recommendedName>
        <fullName evidence="1">Ig-like domain-containing protein</fullName>
    </recommendedName>
</protein>
<dbReference type="AlphaFoldDB" id="A0A1B0CHJ7"/>
<evidence type="ECO:0000259" key="1">
    <source>
        <dbReference type="PROSITE" id="PS50835"/>
    </source>
</evidence>
<dbReference type="EnsemblMetazoa" id="LLOJ003909-RA">
    <property type="protein sequence ID" value="LLOJ003909-PA"/>
    <property type="gene ID" value="LLOJ003909"/>
</dbReference>
<evidence type="ECO:0000313" key="2">
    <source>
        <dbReference type="EnsemblMetazoa" id="LLOJ003909-PA"/>
    </source>
</evidence>
<proteinExistence type="predicted"/>
<dbReference type="VEuPathDB" id="VectorBase:LLOJ003909"/>
<dbReference type="SUPFAM" id="SSF48726">
    <property type="entry name" value="Immunoglobulin"/>
    <property type="match status" value="2"/>
</dbReference>
<dbReference type="Gene3D" id="2.60.40.10">
    <property type="entry name" value="Immunoglobulins"/>
    <property type="match status" value="2"/>
</dbReference>
<dbReference type="InterPro" id="IPR013783">
    <property type="entry name" value="Ig-like_fold"/>
</dbReference>
<name>A0A1B0CHJ7_LUTLO</name>
<dbReference type="InterPro" id="IPR007110">
    <property type="entry name" value="Ig-like_dom"/>
</dbReference>
<dbReference type="EMBL" id="AJWK01012438">
    <property type="status" value="NOT_ANNOTATED_CDS"/>
    <property type="molecule type" value="Genomic_DNA"/>
</dbReference>
<dbReference type="PANTHER" id="PTHR21261">
    <property type="entry name" value="BEAT PROTEIN"/>
    <property type="match status" value="1"/>
</dbReference>
<accession>A0A1B0CHJ7</accession>
<dbReference type="InterPro" id="IPR036179">
    <property type="entry name" value="Ig-like_dom_sf"/>
</dbReference>
<keyword evidence="3" id="KW-1185">Reference proteome</keyword>
<dbReference type="VEuPathDB" id="VectorBase:LLONM1_008046"/>
<sequence length="252" mass="28102">ISSLTFPGILAVQIHEVKVPSTYILDEDNDEPLILDCIYDIDPTETGFVLKWLLNERPVYQWIPSVGSFALPLLKNRIDASYEVSQETKQKHRALAIVKPSWNITGNYTCSVQTFESSDKKSAHLQIVVPEKNFHLKHHCCDEDDTVDIICSTSGIYPEPKLIVLLNDDAVGNQVANRSRADDDGHYEVIVNARVPRQKMESPTTIKCILTIPGTSYSRKKESIFYGGGSANRASIIAGIILPLLTLLLHLT</sequence>